<keyword evidence="3" id="KW-1185">Reference proteome</keyword>
<name>A0A1Y2HHY0_9FUNG</name>
<dbReference type="AlphaFoldDB" id="A0A1Y2HHY0"/>
<evidence type="ECO:0000313" key="3">
    <source>
        <dbReference type="Proteomes" id="UP000193411"/>
    </source>
</evidence>
<sequence>MTSESFTRDGHARLLRLEEAIIAFLALEPPSTTCTSPRDEVDAAVSQSRQRWETGLLAIHELHQDELFRFAAPPDNQSVGTYFHSRFGLAQGDLSDMLECAQVLIDLRSLPAALESPPCPEPCQTPPQELPSLPPPPSMDVALAIGAAAPSRNARQQLWAEIVRSLVPLDDAATDSTVTAASTSPLPLLSVPIAAVTPFHVHLVASTLFPSSGTSTPGSLYTPNRGRWTSASASNNTSPTLPATQVHDDTHVGQPPCAPVVSRARRCEPCPRANSPLSLLSAPVPSIELPMPVPLPRRQPTLVEEQVQKEDSSELESVPPSL</sequence>
<organism evidence="2 3">
    <name type="scientific">Catenaria anguillulae PL171</name>
    <dbReference type="NCBI Taxonomy" id="765915"/>
    <lineage>
        <taxon>Eukaryota</taxon>
        <taxon>Fungi</taxon>
        <taxon>Fungi incertae sedis</taxon>
        <taxon>Blastocladiomycota</taxon>
        <taxon>Blastocladiomycetes</taxon>
        <taxon>Blastocladiales</taxon>
        <taxon>Catenariaceae</taxon>
        <taxon>Catenaria</taxon>
    </lineage>
</organism>
<comment type="caution">
    <text evidence="2">The sequence shown here is derived from an EMBL/GenBank/DDBJ whole genome shotgun (WGS) entry which is preliminary data.</text>
</comment>
<gene>
    <name evidence="2" type="ORF">BCR44DRAFT_85939</name>
</gene>
<protein>
    <submittedName>
        <fullName evidence="2">Uncharacterized protein</fullName>
    </submittedName>
</protein>
<accession>A0A1Y2HHY0</accession>
<evidence type="ECO:0000256" key="1">
    <source>
        <dbReference type="SAM" id="MobiDB-lite"/>
    </source>
</evidence>
<evidence type="ECO:0000313" key="2">
    <source>
        <dbReference type="EMBL" id="ORZ33594.1"/>
    </source>
</evidence>
<reference evidence="2 3" key="1">
    <citation type="submission" date="2016-07" db="EMBL/GenBank/DDBJ databases">
        <title>Pervasive Adenine N6-methylation of Active Genes in Fungi.</title>
        <authorList>
            <consortium name="DOE Joint Genome Institute"/>
            <person name="Mondo S.J."/>
            <person name="Dannebaum R.O."/>
            <person name="Kuo R.C."/>
            <person name="Labutti K."/>
            <person name="Haridas S."/>
            <person name="Kuo A."/>
            <person name="Salamov A."/>
            <person name="Ahrendt S.R."/>
            <person name="Lipzen A."/>
            <person name="Sullivan W."/>
            <person name="Andreopoulos W.B."/>
            <person name="Clum A."/>
            <person name="Lindquist E."/>
            <person name="Daum C."/>
            <person name="Ramamoorthy G.K."/>
            <person name="Gryganskyi A."/>
            <person name="Culley D."/>
            <person name="Magnuson J.K."/>
            <person name="James T.Y."/>
            <person name="O'Malley M.A."/>
            <person name="Stajich J.E."/>
            <person name="Spatafora J.W."/>
            <person name="Visel A."/>
            <person name="Grigoriev I.V."/>
        </authorList>
    </citation>
    <scope>NUCLEOTIDE SEQUENCE [LARGE SCALE GENOMIC DNA]</scope>
    <source>
        <strain evidence="2 3">PL171</strain>
    </source>
</reference>
<dbReference type="EMBL" id="MCFL01000034">
    <property type="protein sequence ID" value="ORZ33594.1"/>
    <property type="molecule type" value="Genomic_DNA"/>
</dbReference>
<feature type="region of interest" description="Disordered" evidence="1">
    <location>
        <begin position="291"/>
        <end position="322"/>
    </location>
</feature>
<proteinExistence type="predicted"/>
<dbReference type="Proteomes" id="UP000193411">
    <property type="component" value="Unassembled WGS sequence"/>
</dbReference>